<dbReference type="EMBL" id="CP048838">
    <property type="protein sequence ID" value="QJA03217.1"/>
    <property type="molecule type" value="Genomic_DNA"/>
</dbReference>
<dbReference type="AlphaFoldDB" id="A0AAP9SET1"/>
<keyword evidence="1" id="KW-1133">Transmembrane helix</keyword>
<feature type="transmembrane region" description="Helical" evidence="1">
    <location>
        <begin position="76"/>
        <end position="94"/>
    </location>
</feature>
<dbReference type="RefSeq" id="WP_002611230.1">
    <property type="nucleotide sequence ID" value="NZ_BAAACC010000021.1"/>
</dbReference>
<accession>A0AAP9SET1</accession>
<dbReference type="Proteomes" id="UP000503330">
    <property type="component" value="Chromosome"/>
</dbReference>
<proteinExistence type="predicted"/>
<dbReference type="GeneID" id="61926378"/>
<evidence type="ECO:0000256" key="1">
    <source>
        <dbReference type="SAM" id="Phobius"/>
    </source>
</evidence>
<feature type="transmembrane region" description="Helical" evidence="1">
    <location>
        <begin position="42"/>
        <end position="64"/>
    </location>
</feature>
<protein>
    <submittedName>
        <fullName evidence="2">Uncharacterized protein</fullName>
    </submittedName>
</protein>
<keyword evidence="1" id="KW-0472">Membrane</keyword>
<feature type="transmembrane region" description="Helical" evidence="1">
    <location>
        <begin position="122"/>
        <end position="141"/>
    </location>
</feature>
<organism evidence="2 3">
    <name type="scientific">Clostridium innocuum</name>
    <dbReference type="NCBI Taxonomy" id="1522"/>
    <lineage>
        <taxon>Bacteria</taxon>
        <taxon>Bacillati</taxon>
        <taxon>Bacillota</taxon>
        <taxon>Clostridia</taxon>
        <taxon>Eubacteriales</taxon>
        <taxon>Clostridiaceae</taxon>
        <taxon>Clostridium</taxon>
    </lineage>
</organism>
<evidence type="ECO:0000313" key="3">
    <source>
        <dbReference type="Proteomes" id="UP000503330"/>
    </source>
</evidence>
<keyword evidence="1" id="KW-0812">Transmembrane</keyword>
<name>A0AAP9SET1_CLOIN</name>
<evidence type="ECO:0000313" key="2">
    <source>
        <dbReference type="EMBL" id="QJA03217.1"/>
    </source>
</evidence>
<sequence length="163" mass="18968">MTYVVVTITYFLLIGFLLWKNEAGTYIRHMTPHHLVCILKTSFSILTEVVLTMSLTFACVYTLCGLRKALPDEKEILLPCRMVLLFIVLVRYLFQKEVSFPFLLFYMNVTIFSDLLYQGADILRSLLYLVFLILHALFCVCDEGRMVRWEDIAAMRNKNCLCA</sequence>
<reference evidence="2 3" key="1">
    <citation type="submission" date="2020-02" db="EMBL/GenBank/DDBJ databases">
        <authorList>
            <person name="Kociolek L.K."/>
            <person name="Ozer E.A."/>
        </authorList>
    </citation>
    <scope>NUCLEOTIDE SEQUENCE [LARGE SCALE GENOMIC DNA]</scope>
    <source>
        <strain evidence="2 3">ATCC 14501</strain>
    </source>
</reference>
<gene>
    <name evidence="2" type="ORF">G4D54_12535</name>
</gene>